<evidence type="ECO:0000313" key="2">
    <source>
        <dbReference type="EMBL" id="GBL94048.1"/>
    </source>
</evidence>
<name>A0A4Y2BPR0_ARAVE</name>
<dbReference type="AlphaFoldDB" id="A0A4Y2BPR0"/>
<dbReference type="EMBL" id="BGPR01000099">
    <property type="protein sequence ID" value="GBL94048.1"/>
    <property type="molecule type" value="Genomic_DNA"/>
</dbReference>
<gene>
    <name evidence="2" type="ORF">AVEN_185020_1</name>
</gene>
<protein>
    <submittedName>
        <fullName evidence="2">Uncharacterized protein</fullName>
    </submittedName>
</protein>
<sequence>MLRITVTFLDIKLQLPLNIRITGSEACVIPLDLFLYTGVKEIRRRRAEPASDNRLSARGRHWGNTASAGTFPNAGTDDSRWDVRAAAANVPL</sequence>
<evidence type="ECO:0000256" key="1">
    <source>
        <dbReference type="SAM" id="MobiDB-lite"/>
    </source>
</evidence>
<organism evidence="2 3">
    <name type="scientific">Araneus ventricosus</name>
    <name type="common">Orbweaver spider</name>
    <name type="synonym">Epeira ventricosa</name>
    <dbReference type="NCBI Taxonomy" id="182803"/>
    <lineage>
        <taxon>Eukaryota</taxon>
        <taxon>Metazoa</taxon>
        <taxon>Ecdysozoa</taxon>
        <taxon>Arthropoda</taxon>
        <taxon>Chelicerata</taxon>
        <taxon>Arachnida</taxon>
        <taxon>Araneae</taxon>
        <taxon>Araneomorphae</taxon>
        <taxon>Entelegynae</taxon>
        <taxon>Araneoidea</taxon>
        <taxon>Araneidae</taxon>
        <taxon>Araneus</taxon>
    </lineage>
</organism>
<accession>A0A4Y2BPR0</accession>
<proteinExistence type="predicted"/>
<comment type="caution">
    <text evidence="2">The sequence shown here is derived from an EMBL/GenBank/DDBJ whole genome shotgun (WGS) entry which is preliminary data.</text>
</comment>
<dbReference type="Proteomes" id="UP000499080">
    <property type="component" value="Unassembled WGS sequence"/>
</dbReference>
<feature type="region of interest" description="Disordered" evidence="1">
    <location>
        <begin position="46"/>
        <end position="75"/>
    </location>
</feature>
<reference evidence="2 3" key="1">
    <citation type="journal article" date="2019" name="Sci. Rep.">
        <title>Orb-weaving spider Araneus ventricosus genome elucidates the spidroin gene catalogue.</title>
        <authorList>
            <person name="Kono N."/>
            <person name="Nakamura H."/>
            <person name="Ohtoshi R."/>
            <person name="Moran D.A.P."/>
            <person name="Shinohara A."/>
            <person name="Yoshida Y."/>
            <person name="Fujiwara M."/>
            <person name="Mori M."/>
            <person name="Tomita M."/>
            <person name="Arakawa K."/>
        </authorList>
    </citation>
    <scope>NUCLEOTIDE SEQUENCE [LARGE SCALE GENOMIC DNA]</scope>
</reference>
<evidence type="ECO:0000313" key="3">
    <source>
        <dbReference type="Proteomes" id="UP000499080"/>
    </source>
</evidence>
<keyword evidence="3" id="KW-1185">Reference proteome</keyword>